<sequence length="190" mass="21305">MSGWRSDFLPAPAQLRAQRVGLLALMGRRVRAGWTGWDPIRELWQPVLPLVLVFDDGVQLELAWEGWESLSITWNTIDLETPPLLVGQPHEWRSSHPVVDVAGRVLTGWAVTESPYFDGESDLTGELPMDEVKGWFIQGLWIQFAGRDLHVYNGANVTGLSNDPVVPGDEGHTRLTHRELPDGAFPFRNC</sequence>
<proteinExistence type="predicted"/>
<name>A0A0X3V9K6_9ACTN</name>
<keyword evidence="2" id="KW-1185">Reference proteome</keyword>
<evidence type="ECO:0000313" key="1">
    <source>
        <dbReference type="EMBL" id="KUL41455.1"/>
    </source>
</evidence>
<dbReference type="AlphaFoldDB" id="A0A0X3V9K6"/>
<protein>
    <submittedName>
        <fullName evidence="1">Uncharacterized protein</fullName>
    </submittedName>
</protein>
<organism evidence="1 2">
    <name type="scientific">Actinoplanes awajinensis subsp. mycoplanecinus</name>
    <dbReference type="NCBI Taxonomy" id="135947"/>
    <lineage>
        <taxon>Bacteria</taxon>
        <taxon>Bacillati</taxon>
        <taxon>Actinomycetota</taxon>
        <taxon>Actinomycetes</taxon>
        <taxon>Micromonosporales</taxon>
        <taxon>Micromonosporaceae</taxon>
        <taxon>Actinoplanes</taxon>
    </lineage>
</organism>
<reference evidence="1 2" key="1">
    <citation type="submission" date="2015-10" db="EMBL/GenBank/DDBJ databases">
        <authorList>
            <person name="Gilbert D.G."/>
        </authorList>
    </citation>
    <scope>NUCLEOTIDE SEQUENCE [LARGE SCALE GENOMIC DNA]</scope>
    <source>
        <strain evidence="1 2">NRRL B-16712</strain>
    </source>
</reference>
<accession>A0A0X3V9K6</accession>
<evidence type="ECO:0000313" key="2">
    <source>
        <dbReference type="Proteomes" id="UP000053244"/>
    </source>
</evidence>
<gene>
    <name evidence="1" type="ORF">ADL15_04165</name>
</gene>
<dbReference type="EMBL" id="LLZH01000013">
    <property type="protein sequence ID" value="KUL41455.1"/>
    <property type="molecule type" value="Genomic_DNA"/>
</dbReference>
<comment type="caution">
    <text evidence="1">The sequence shown here is derived from an EMBL/GenBank/DDBJ whole genome shotgun (WGS) entry which is preliminary data.</text>
</comment>
<dbReference type="Proteomes" id="UP000053244">
    <property type="component" value="Unassembled WGS sequence"/>
</dbReference>